<protein>
    <submittedName>
        <fullName evidence="1">Uncharacterized protein</fullName>
    </submittedName>
</protein>
<dbReference type="Proteomes" id="UP001295684">
    <property type="component" value="Unassembled WGS sequence"/>
</dbReference>
<proteinExistence type="predicted"/>
<evidence type="ECO:0000313" key="2">
    <source>
        <dbReference type="Proteomes" id="UP001295684"/>
    </source>
</evidence>
<accession>A0AAD1U4A1</accession>
<comment type="caution">
    <text evidence="1">The sequence shown here is derived from an EMBL/GenBank/DDBJ whole genome shotgun (WGS) entry which is preliminary data.</text>
</comment>
<name>A0AAD1U4A1_EUPCR</name>
<reference evidence="1" key="1">
    <citation type="submission" date="2023-07" db="EMBL/GenBank/DDBJ databases">
        <authorList>
            <consortium name="AG Swart"/>
            <person name="Singh M."/>
            <person name="Singh A."/>
            <person name="Seah K."/>
            <person name="Emmerich C."/>
        </authorList>
    </citation>
    <scope>NUCLEOTIDE SEQUENCE</scope>
    <source>
        <strain evidence="1">DP1</strain>
    </source>
</reference>
<sequence>MESLSQPRRQDRPKALVMEKSIFHKNKNIDKILRGAHYFTRYLSELEDDCSDSDADLQNWNLIFDILFSNQKDLNFVKKEPFLNQENFSSL</sequence>
<organism evidence="1 2">
    <name type="scientific">Euplotes crassus</name>
    <dbReference type="NCBI Taxonomy" id="5936"/>
    <lineage>
        <taxon>Eukaryota</taxon>
        <taxon>Sar</taxon>
        <taxon>Alveolata</taxon>
        <taxon>Ciliophora</taxon>
        <taxon>Intramacronucleata</taxon>
        <taxon>Spirotrichea</taxon>
        <taxon>Hypotrichia</taxon>
        <taxon>Euplotida</taxon>
        <taxon>Euplotidae</taxon>
        <taxon>Moneuplotes</taxon>
    </lineage>
</organism>
<keyword evidence="2" id="KW-1185">Reference proteome</keyword>
<dbReference type="EMBL" id="CAMPGE010002914">
    <property type="protein sequence ID" value="CAI2361731.1"/>
    <property type="molecule type" value="Genomic_DNA"/>
</dbReference>
<evidence type="ECO:0000313" key="1">
    <source>
        <dbReference type="EMBL" id="CAI2361731.1"/>
    </source>
</evidence>
<gene>
    <name evidence="1" type="ORF">ECRASSUSDP1_LOCUS3044</name>
</gene>
<dbReference type="AlphaFoldDB" id="A0AAD1U4A1"/>